<organism evidence="1 3">
    <name type="scientific">Enterococcus moraviensis ATCC BAA-383</name>
    <dbReference type="NCBI Taxonomy" id="1158609"/>
    <lineage>
        <taxon>Bacteria</taxon>
        <taxon>Bacillati</taxon>
        <taxon>Bacillota</taxon>
        <taxon>Bacilli</taxon>
        <taxon>Lactobacillales</taxon>
        <taxon>Enterococcaceae</taxon>
        <taxon>Enterococcus</taxon>
    </lineage>
</organism>
<dbReference type="OrthoDB" id="6179at2"/>
<accession>R2QV48</accession>
<dbReference type="PANTHER" id="PTHR40453:SF1">
    <property type="entry name" value="PROTEIN YOEF"/>
    <property type="match status" value="1"/>
</dbReference>
<dbReference type="STRING" id="155617.RV09_GL002704"/>
<dbReference type="Proteomes" id="UP000014157">
    <property type="component" value="Unassembled WGS sequence"/>
</dbReference>
<dbReference type="AlphaFoldDB" id="R2QV48"/>
<dbReference type="eggNOG" id="COG4917">
    <property type="taxonomic scope" value="Bacteria"/>
</dbReference>
<evidence type="ECO:0000313" key="2">
    <source>
        <dbReference type="EMBL" id="EOT72079.1"/>
    </source>
</evidence>
<reference evidence="2 4" key="2">
    <citation type="submission" date="2013-03" db="EMBL/GenBank/DDBJ databases">
        <title>The Genome Sequence of Enterococcus moraviensis BAA-383 (PacBio/Illumina hybrid assembly).</title>
        <authorList>
            <consortium name="The Broad Institute Genomics Platform"/>
            <consortium name="The Broad Institute Genome Sequencing Center for Infectious Disease"/>
            <person name="Earl A."/>
            <person name="Russ C."/>
            <person name="Gilmore M."/>
            <person name="Surin D."/>
            <person name="Walker B."/>
            <person name="Young S."/>
            <person name="Zeng Q."/>
            <person name="Gargeya S."/>
            <person name="Fitzgerald M."/>
            <person name="Haas B."/>
            <person name="Abouelleil A."/>
            <person name="Allen A.W."/>
            <person name="Alvarado L."/>
            <person name="Arachchi H.M."/>
            <person name="Berlin A.M."/>
            <person name="Chapman S.B."/>
            <person name="Gainer-Dewar J."/>
            <person name="Goldberg J."/>
            <person name="Griggs A."/>
            <person name="Gujja S."/>
            <person name="Hansen M."/>
            <person name="Howarth C."/>
            <person name="Imamovic A."/>
            <person name="Ireland A."/>
            <person name="Larimer J."/>
            <person name="McCowan C."/>
            <person name="Murphy C."/>
            <person name="Pearson M."/>
            <person name="Poon T.W."/>
            <person name="Priest M."/>
            <person name="Roberts A."/>
            <person name="Saif S."/>
            <person name="Shea T."/>
            <person name="Sisk P."/>
            <person name="Sykes S."/>
            <person name="Wortman J."/>
            <person name="Nusbaum C."/>
            <person name="Birren B."/>
        </authorList>
    </citation>
    <scope>NUCLEOTIDE SEQUENCE [LARGE SCALE GENOMIC DNA]</scope>
    <source>
        <strain evidence="2 4">ATCC BAA-383</strain>
    </source>
</reference>
<dbReference type="Pfam" id="PF10662">
    <property type="entry name" value="PduV-EutP"/>
    <property type="match status" value="1"/>
</dbReference>
<reference evidence="1 3" key="1">
    <citation type="submission" date="2013-02" db="EMBL/GenBank/DDBJ databases">
        <title>The Genome Sequence of Enterococcus moraviensis BAA-383.</title>
        <authorList>
            <consortium name="The Broad Institute Genome Sequencing Platform"/>
            <consortium name="The Broad Institute Genome Sequencing Center for Infectious Disease"/>
            <person name="Earl A.M."/>
            <person name="Gilmore M.S."/>
            <person name="Lebreton F."/>
            <person name="Walker B."/>
            <person name="Young S.K."/>
            <person name="Zeng Q."/>
            <person name="Gargeya S."/>
            <person name="Fitzgerald M."/>
            <person name="Haas B."/>
            <person name="Abouelleil A."/>
            <person name="Alvarado L."/>
            <person name="Arachchi H.M."/>
            <person name="Berlin A.M."/>
            <person name="Chapman S.B."/>
            <person name="Dewar J."/>
            <person name="Goldberg J."/>
            <person name="Griggs A."/>
            <person name="Gujja S."/>
            <person name="Hansen M."/>
            <person name="Howarth C."/>
            <person name="Imamovic A."/>
            <person name="Larimer J."/>
            <person name="McCowan C."/>
            <person name="Murphy C."/>
            <person name="Neiman D."/>
            <person name="Pearson M."/>
            <person name="Priest M."/>
            <person name="Roberts A."/>
            <person name="Saif S."/>
            <person name="Shea T."/>
            <person name="Sisk P."/>
            <person name="Sykes S."/>
            <person name="Wortman J."/>
            <person name="Nusbaum C."/>
            <person name="Birren B."/>
        </authorList>
    </citation>
    <scope>NUCLEOTIDE SEQUENCE [LARGE SCALE GENOMIC DNA]</scope>
    <source>
        <strain evidence="1 3">ATCC BAA-383</strain>
    </source>
</reference>
<evidence type="ECO:0008006" key="5">
    <source>
        <dbReference type="Google" id="ProtNLM"/>
    </source>
</evidence>
<gene>
    <name evidence="2" type="ORF">I586_01887</name>
    <name evidence="1" type="ORF">UAY_02015</name>
</gene>
<evidence type="ECO:0000313" key="3">
    <source>
        <dbReference type="Proteomes" id="UP000013781"/>
    </source>
</evidence>
<proteinExistence type="predicted"/>
<dbReference type="RefSeq" id="WP_010765385.1">
    <property type="nucleotide sequence ID" value="NZ_ASWB01000002.1"/>
</dbReference>
<dbReference type="InterPro" id="IPR012381">
    <property type="entry name" value="EutP_PduV"/>
</dbReference>
<dbReference type="EMBL" id="AJAS01000015">
    <property type="protein sequence ID" value="EOH99238.1"/>
    <property type="molecule type" value="Genomic_DNA"/>
</dbReference>
<comment type="caution">
    <text evidence="1">The sequence shown here is derived from an EMBL/GenBank/DDBJ whole genome shotgun (WGS) entry which is preliminary data.</text>
</comment>
<keyword evidence="4" id="KW-1185">Reference proteome</keyword>
<evidence type="ECO:0000313" key="1">
    <source>
        <dbReference type="EMBL" id="EOH99238.1"/>
    </source>
</evidence>
<sequence>MKKRILIVGPNQKHNILIAEAIEHTNRPIRKVANISYTDETIIVPSAYLESPWMHKHIISLQQNASKVLFLVPIPSSKKTYPPNFAHVLRVPVIGVAIYETKENRIAQQQMAKKILEEIGCTTQQVFLDLDNEEIRVFAEKIR</sequence>
<dbReference type="HOGENOM" id="CLU_113298_1_0_9"/>
<dbReference type="PATRIC" id="fig|1158609.3.peg.1964"/>
<name>R2QV48_9ENTE</name>
<dbReference type="GO" id="GO:0005524">
    <property type="term" value="F:ATP binding"/>
    <property type="evidence" value="ECO:0007669"/>
    <property type="project" value="InterPro"/>
</dbReference>
<dbReference type="PANTHER" id="PTHR40453">
    <property type="entry name" value="PROTEIN YOEF"/>
    <property type="match status" value="1"/>
</dbReference>
<evidence type="ECO:0000313" key="4">
    <source>
        <dbReference type="Proteomes" id="UP000014157"/>
    </source>
</evidence>
<dbReference type="GO" id="GO:0006576">
    <property type="term" value="P:biogenic amine metabolic process"/>
    <property type="evidence" value="ECO:0007669"/>
    <property type="project" value="InterPro"/>
</dbReference>
<protein>
    <recommendedName>
        <fullName evidence="5">EutP/PduV family GTP-binding protein</fullName>
    </recommendedName>
</protein>
<dbReference type="Proteomes" id="UP000013781">
    <property type="component" value="Unassembled WGS sequence"/>
</dbReference>
<dbReference type="EMBL" id="ASWB01000002">
    <property type="protein sequence ID" value="EOT72079.1"/>
    <property type="molecule type" value="Genomic_DNA"/>
</dbReference>